<evidence type="ECO:0000256" key="2">
    <source>
        <dbReference type="ARBA" id="ARBA00009324"/>
    </source>
</evidence>
<name>A0A0D3ES25_9ORYZ</name>
<reference evidence="13" key="2">
    <citation type="submission" date="2015-03" db="UniProtKB">
        <authorList>
            <consortium name="EnsemblPlants"/>
        </authorList>
    </citation>
    <scope>IDENTIFICATION</scope>
</reference>
<evidence type="ECO:0000256" key="6">
    <source>
        <dbReference type="ARBA" id="ARBA00022824"/>
    </source>
</evidence>
<evidence type="ECO:0000256" key="9">
    <source>
        <dbReference type="ARBA" id="ARBA00023136"/>
    </source>
</evidence>
<dbReference type="eggNOG" id="KOG0874">
    <property type="taxonomic scope" value="Eukaryota"/>
</dbReference>
<dbReference type="HOGENOM" id="CLU_043293_1_0_1"/>
<accession>A0A0D3ES25</accession>
<organism evidence="13">
    <name type="scientific">Oryza barthii</name>
    <dbReference type="NCBI Taxonomy" id="65489"/>
    <lineage>
        <taxon>Eukaryota</taxon>
        <taxon>Viridiplantae</taxon>
        <taxon>Streptophyta</taxon>
        <taxon>Embryophyta</taxon>
        <taxon>Tracheophyta</taxon>
        <taxon>Spermatophyta</taxon>
        <taxon>Magnoliopsida</taxon>
        <taxon>Liliopsida</taxon>
        <taxon>Poales</taxon>
        <taxon>Poaceae</taxon>
        <taxon>BOP clade</taxon>
        <taxon>Oryzoideae</taxon>
        <taxon>Oryzeae</taxon>
        <taxon>Oryzinae</taxon>
        <taxon>Oryza</taxon>
    </lineage>
</organism>
<evidence type="ECO:0000313" key="14">
    <source>
        <dbReference type="Proteomes" id="UP000026960"/>
    </source>
</evidence>
<dbReference type="GO" id="GO:0005789">
    <property type="term" value="C:endoplasmic reticulum membrane"/>
    <property type="evidence" value="ECO:0007669"/>
    <property type="project" value="UniProtKB-SubCell"/>
</dbReference>
<evidence type="ECO:0000256" key="7">
    <source>
        <dbReference type="ARBA" id="ARBA00022857"/>
    </source>
</evidence>
<dbReference type="AlphaFoldDB" id="A0A0D3ES25"/>
<protein>
    <recommendedName>
        <fullName evidence="4">aldehyde oxygenase (deformylating)</fullName>
        <ecNumber evidence="4">4.1.99.5</ecNumber>
    </recommendedName>
</protein>
<keyword evidence="8" id="KW-1133">Transmembrane helix</keyword>
<keyword evidence="5" id="KW-0812">Transmembrane</keyword>
<sequence length="283" mass="30722">MGFISGEELAVTLAPVAVYWLYSGIYEALGSVRALDRYRLHSRRDEESNNMASKKEVVKGVLLQQAIQVAISLAVLKLTSEKDGGAGDVKAGHASAPAAAPSSSSAAAALLDVAARFGVAMFVLDAWQYFAHRLMHSSRYMYRRFHSWHHRVVAPYAFAAQYGHPVDGVLTEALSGAAAYLASGLPPRAAAFFLAFATVKGIDDHCGLLVPWNPLHAAFANNTAYHDVHHHLSGGRRNFSQPFFVVWDRLLGTHAGYTVTARERNNGGGLEAKPICNDRHVLL</sequence>
<evidence type="ECO:0000313" key="13">
    <source>
        <dbReference type="EnsemblPlants" id="OBART01G25280.1"/>
    </source>
</evidence>
<evidence type="ECO:0000256" key="3">
    <source>
        <dbReference type="ARBA" id="ARBA00011738"/>
    </source>
</evidence>
<evidence type="ECO:0000256" key="11">
    <source>
        <dbReference type="ARBA" id="ARBA00047909"/>
    </source>
</evidence>
<keyword evidence="10" id="KW-0456">Lyase</keyword>
<evidence type="ECO:0000259" key="12">
    <source>
        <dbReference type="Pfam" id="PF04116"/>
    </source>
</evidence>
<evidence type="ECO:0000256" key="8">
    <source>
        <dbReference type="ARBA" id="ARBA00022989"/>
    </source>
</evidence>
<feature type="domain" description="Fatty acid hydroxylase" evidence="12">
    <location>
        <begin position="119"/>
        <end position="253"/>
    </location>
</feature>
<dbReference type="Gramene" id="OBART01G25280.1">
    <property type="protein sequence ID" value="OBART01G25280.1"/>
    <property type="gene ID" value="OBART01G25280"/>
</dbReference>
<evidence type="ECO:0000256" key="1">
    <source>
        <dbReference type="ARBA" id="ARBA00004477"/>
    </source>
</evidence>
<keyword evidence="9" id="KW-0472">Membrane</keyword>
<dbReference type="PaxDb" id="65489-OBART01G25280.1"/>
<dbReference type="GO" id="GO:0008610">
    <property type="term" value="P:lipid biosynthetic process"/>
    <property type="evidence" value="ECO:0007669"/>
    <property type="project" value="InterPro"/>
</dbReference>
<dbReference type="InterPro" id="IPR050307">
    <property type="entry name" value="Sterol_Desaturase_Related"/>
</dbReference>
<comment type="subunit">
    <text evidence="3">Homodimer.</text>
</comment>
<dbReference type="EnsemblPlants" id="OBART01G25280.1">
    <property type="protein sequence ID" value="OBART01G25280.1"/>
    <property type="gene ID" value="OBART01G25280"/>
</dbReference>
<keyword evidence="6" id="KW-0256">Endoplasmic reticulum</keyword>
<dbReference type="GO" id="GO:0005506">
    <property type="term" value="F:iron ion binding"/>
    <property type="evidence" value="ECO:0007669"/>
    <property type="project" value="InterPro"/>
</dbReference>
<evidence type="ECO:0000256" key="10">
    <source>
        <dbReference type="ARBA" id="ARBA00023239"/>
    </source>
</evidence>
<dbReference type="PANTHER" id="PTHR11863">
    <property type="entry name" value="STEROL DESATURASE"/>
    <property type="match status" value="1"/>
</dbReference>
<proteinExistence type="inferred from homology"/>
<comment type="catalytic activity">
    <reaction evidence="11">
        <text>a long-chain fatty aldehyde + 2 NADPH + O2 + H(+) = a long-chain alkane + formate + 2 NADP(+) + H2O</text>
        <dbReference type="Rhea" id="RHEA:21440"/>
        <dbReference type="ChEBI" id="CHEBI:15377"/>
        <dbReference type="ChEBI" id="CHEBI:15378"/>
        <dbReference type="ChEBI" id="CHEBI:15379"/>
        <dbReference type="ChEBI" id="CHEBI:15740"/>
        <dbReference type="ChEBI" id="CHEBI:17176"/>
        <dbReference type="ChEBI" id="CHEBI:57783"/>
        <dbReference type="ChEBI" id="CHEBI:58349"/>
        <dbReference type="ChEBI" id="CHEBI:83563"/>
        <dbReference type="EC" id="4.1.99.5"/>
    </reaction>
</comment>
<dbReference type="STRING" id="65489.A0A0D3ES25"/>
<keyword evidence="7" id="KW-0521">NADP</keyword>
<comment type="similarity">
    <text evidence="2">Belongs to the sterol desaturase family.</text>
</comment>
<keyword evidence="14" id="KW-1185">Reference proteome</keyword>
<dbReference type="EC" id="4.1.99.5" evidence="4"/>
<dbReference type="Pfam" id="PF04116">
    <property type="entry name" value="FA_hydroxylase"/>
    <property type="match status" value="1"/>
</dbReference>
<dbReference type="Proteomes" id="UP000026960">
    <property type="component" value="Chromosome 1"/>
</dbReference>
<evidence type="ECO:0000256" key="5">
    <source>
        <dbReference type="ARBA" id="ARBA00022692"/>
    </source>
</evidence>
<dbReference type="GO" id="GO:0071771">
    <property type="term" value="F:aldehyde oxygenase (deformylating) activity"/>
    <property type="evidence" value="ECO:0007669"/>
    <property type="project" value="UniProtKB-EC"/>
</dbReference>
<dbReference type="InterPro" id="IPR006694">
    <property type="entry name" value="Fatty_acid_hydroxylase"/>
</dbReference>
<comment type="subcellular location">
    <subcellularLocation>
        <location evidence="1">Endoplasmic reticulum membrane</location>
        <topology evidence="1">Multi-pass membrane protein</topology>
    </subcellularLocation>
</comment>
<evidence type="ECO:0000256" key="4">
    <source>
        <dbReference type="ARBA" id="ARBA00013146"/>
    </source>
</evidence>
<reference evidence="13" key="1">
    <citation type="journal article" date="2009" name="Rice">
        <title>De Novo Next Generation Sequencing of Plant Genomes.</title>
        <authorList>
            <person name="Rounsley S."/>
            <person name="Marri P.R."/>
            <person name="Yu Y."/>
            <person name="He R."/>
            <person name="Sisneros N."/>
            <person name="Goicoechea J.L."/>
            <person name="Lee S.J."/>
            <person name="Angelova A."/>
            <person name="Kudrna D."/>
            <person name="Luo M."/>
            <person name="Affourtit J."/>
            <person name="Desany B."/>
            <person name="Knight J."/>
            <person name="Niazi F."/>
            <person name="Egholm M."/>
            <person name="Wing R.A."/>
        </authorList>
    </citation>
    <scope>NUCLEOTIDE SEQUENCE [LARGE SCALE GENOMIC DNA]</scope>
    <source>
        <strain evidence="13">cv. IRGC 105608</strain>
    </source>
</reference>
<dbReference type="GO" id="GO:0016491">
    <property type="term" value="F:oxidoreductase activity"/>
    <property type="evidence" value="ECO:0007669"/>
    <property type="project" value="InterPro"/>
</dbReference>